<proteinExistence type="predicted"/>
<accession>A0A7V8SZ45</accession>
<reference evidence="1" key="1">
    <citation type="submission" date="2020-06" db="EMBL/GenBank/DDBJ databases">
        <title>Legume-microbial interactions unlock mineral nutrients during tropical forest succession.</title>
        <authorList>
            <person name="Epihov D.Z."/>
        </authorList>
    </citation>
    <scope>NUCLEOTIDE SEQUENCE [LARGE SCALE GENOMIC DNA]</scope>
    <source>
        <strain evidence="1">Pan2503</strain>
    </source>
</reference>
<sequence>MPNYLHKAGGTLSTGFPWSIGMVSTSADSEAAAQTVWDNGIVAMWTTAAFNALVPTGTILTYTSTSTANAAFKQTTKTQTTHNTPGSATQGPAFGSSMIVTWRSASATKWGHGRWYLPAFGPTSLATAGYWLSATAVGDIVSAVNAGLVLWVGPLNFQILHRKNTLTGPTADTLTPVIGGDVSNKLAIQRRRGDKFVPTRSNLTY</sequence>
<keyword evidence="2" id="KW-1185">Reference proteome</keyword>
<evidence type="ECO:0000313" key="1">
    <source>
        <dbReference type="EMBL" id="MBA0087586.1"/>
    </source>
</evidence>
<evidence type="ECO:0000313" key="2">
    <source>
        <dbReference type="Proteomes" id="UP000567293"/>
    </source>
</evidence>
<comment type="caution">
    <text evidence="1">The sequence shown here is derived from an EMBL/GenBank/DDBJ whole genome shotgun (WGS) entry which is preliminary data.</text>
</comment>
<organism evidence="1 2">
    <name type="scientific">Candidatus Acidiferrum panamense</name>
    <dbReference type="NCBI Taxonomy" id="2741543"/>
    <lineage>
        <taxon>Bacteria</taxon>
        <taxon>Pseudomonadati</taxon>
        <taxon>Acidobacteriota</taxon>
        <taxon>Terriglobia</taxon>
        <taxon>Candidatus Acidiferrales</taxon>
        <taxon>Candidatus Acidiferrum</taxon>
    </lineage>
</organism>
<protein>
    <submittedName>
        <fullName evidence="1">Uncharacterized protein</fullName>
    </submittedName>
</protein>
<gene>
    <name evidence="1" type="ORF">HRJ53_21585</name>
</gene>
<dbReference type="EMBL" id="JACDQQ010002078">
    <property type="protein sequence ID" value="MBA0087586.1"/>
    <property type="molecule type" value="Genomic_DNA"/>
</dbReference>
<dbReference type="AlphaFoldDB" id="A0A7V8SZ45"/>
<name>A0A7V8SZ45_9BACT</name>
<dbReference type="Proteomes" id="UP000567293">
    <property type="component" value="Unassembled WGS sequence"/>
</dbReference>